<keyword evidence="2" id="KW-1185">Reference proteome</keyword>
<dbReference type="RefSeq" id="WP_399594962.1">
    <property type="nucleotide sequence ID" value="NZ_JBITPR010000066.1"/>
</dbReference>
<accession>A0ABW8BNL6</accession>
<dbReference type="Proteomes" id="UP001614264">
    <property type="component" value="Unassembled WGS sequence"/>
</dbReference>
<proteinExistence type="predicted"/>
<comment type="caution">
    <text evidence="1">The sequence shown here is derived from an EMBL/GenBank/DDBJ whole genome shotgun (WGS) entry which is preliminary data.</text>
</comment>
<gene>
    <name evidence="1" type="ORF">AB4829_36140</name>
</gene>
<sequence length="52" mass="5618">MHVQLDFLAVATGHDPLEIARAGGWVDGSRVLARYMDDVDRVNNSPLVGIGL</sequence>
<reference evidence="1 2" key="1">
    <citation type="submission" date="2024-07" db="EMBL/GenBank/DDBJ databases">
        <title>Whole genome sequencing of Prodigiosin pigment-producing Streptomyces salinarius isolated from rhizosphere soil of Arachis hypogaea.</title>
        <authorList>
            <person name="Vidhya A."/>
            <person name="Ramya S."/>
        </authorList>
    </citation>
    <scope>NUCLEOTIDE SEQUENCE [LARGE SCALE GENOMIC DNA]</scope>
    <source>
        <strain evidence="1 2">VRMG2420</strain>
    </source>
</reference>
<name>A0ABW8BNL6_9ACTN</name>
<evidence type="ECO:0000313" key="1">
    <source>
        <dbReference type="EMBL" id="MFI7876012.1"/>
    </source>
</evidence>
<protein>
    <recommendedName>
        <fullName evidence="3">Integrase</fullName>
    </recommendedName>
</protein>
<evidence type="ECO:0008006" key="3">
    <source>
        <dbReference type="Google" id="ProtNLM"/>
    </source>
</evidence>
<evidence type="ECO:0000313" key="2">
    <source>
        <dbReference type="Proteomes" id="UP001614264"/>
    </source>
</evidence>
<organism evidence="1 2">
    <name type="scientific">Streptomyces salinarius</name>
    <dbReference type="NCBI Taxonomy" id="2762598"/>
    <lineage>
        <taxon>Bacteria</taxon>
        <taxon>Bacillati</taxon>
        <taxon>Actinomycetota</taxon>
        <taxon>Actinomycetes</taxon>
        <taxon>Kitasatosporales</taxon>
        <taxon>Streptomycetaceae</taxon>
        <taxon>Streptomyces</taxon>
    </lineage>
</organism>
<dbReference type="EMBL" id="JBITPR010000066">
    <property type="protein sequence ID" value="MFI7876012.1"/>
    <property type="molecule type" value="Genomic_DNA"/>
</dbReference>